<dbReference type="Proteomes" id="UP000192393">
    <property type="component" value="Unassembled WGS sequence"/>
</dbReference>
<comment type="similarity">
    <text evidence="2">In the N-terminal section; belongs to the phytochrome family.</text>
</comment>
<evidence type="ECO:0000256" key="7">
    <source>
        <dbReference type="ARBA" id="ARBA00022777"/>
    </source>
</evidence>
<evidence type="ECO:0000256" key="8">
    <source>
        <dbReference type="ARBA" id="ARBA00022991"/>
    </source>
</evidence>
<name>A0A1W1Z4X7_9FLAO</name>
<dbReference type="SMART" id="SM00388">
    <property type="entry name" value="HisKA"/>
    <property type="match status" value="1"/>
</dbReference>
<dbReference type="Gene3D" id="3.30.450.40">
    <property type="match status" value="1"/>
</dbReference>
<dbReference type="SUPFAM" id="SSF55874">
    <property type="entry name" value="ATPase domain of HSP90 chaperone/DNA topoisomerase II/histidine kinase"/>
    <property type="match status" value="1"/>
</dbReference>
<dbReference type="EC" id="2.7.13.3" evidence="3"/>
<dbReference type="CDD" id="cd00082">
    <property type="entry name" value="HisKA"/>
    <property type="match status" value="1"/>
</dbReference>
<dbReference type="Pfam" id="PF00360">
    <property type="entry name" value="PHY"/>
    <property type="match status" value="1"/>
</dbReference>
<dbReference type="Gene3D" id="3.30.450.20">
    <property type="entry name" value="PAS domain"/>
    <property type="match status" value="1"/>
</dbReference>
<dbReference type="RefSeq" id="WP_084016360.1">
    <property type="nucleotide sequence ID" value="NZ_FWXS01000002.1"/>
</dbReference>
<accession>A0A1W1Z4X7</accession>
<dbReference type="GO" id="GO:0007234">
    <property type="term" value="P:osmosensory signaling via phosphorelay pathway"/>
    <property type="evidence" value="ECO:0007669"/>
    <property type="project" value="TreeGrafter"/>
</dbReference>
<dbReference type="InterPro" id="IPR003018">
    <property type="entry name" value="GAF"/>
</dbReference>
<keyword evidence="4" id="KW-0600">Photoreceptor protein</keyword>
<feature type="domain" description="Phytochrome chromophore attachment site" evidence="10">
    <location>
        <begin position="134"/>
        <end position="277"/>
    </location>
</feature>
<dbReference type="InterPro" id="IPR035965">
    <property type="entry name" value="PAS-like_dom_sf"/>
</dbReference>
<dbReference type="OrthoDB" id="9766459at2"/>
<dbReference type="InterPro" id="IPR005467">
    <property type="entry name" value="His_kinase_dom"/>
</dbReference>
<dbReference type="GO" id="GO:0000155">
    <property type="term" value="F:phosphorelay sensor kinase activity"/>
    <property type="evidence" value="ECO:0007669"/>
    <property type="project" value="InterPro"/>
</dbReference>
<dbReference type="CDD" id="cd00075">
    <property type="entry name" value="HATPase"/>
    <property type="match status" value="1"/>
</dbReference>
<evidence type="ECO:0000256" key="3">
    <source>
        <dbReference type="ARBA" id="ARBA00012438"/>
    </source>
</evidence>
<evidence type="ECO:0000259" key="11">
    <source>
        <dbReference type="PROSITE" id="PS50109"/>
    </source>
</evidence>
<dbReference type="SUPFAM" id="SSF47384">
    <property type="entry name" value="Homodimeric domain of signal transducing histidine kinase"/>
    <property type="match status" value="1"/>
</dbReference>
<keyword evidence="8" id="KW-0157">Chromophore</keyword>
<dbReference type="EMBL" id="FWXS01000002">
    <property type="protein sequence ID" value="SMC43372.1"/>
    <property type="molecule type" value="Genomic_DNA"/>
</dbReference>
<evidence type="ECO:0000256" key="1">
    <source>
        <dbReference type="ARBA" id="ARBA00000085"/>
    </source>
</evidence>
<dbReference type="Pfam" id="PF00512">
    <property type="entry name" value="HisKA"/>
    <property type="match status" value="1"/>
</dbReference>
<dbReference type="Gene3D" id="3.30.450.270">
    <property type="match status" value="1"/>
</dbReference>
<dbReference type="Gene3D" id="1.10.287.130">
    <property type="match status" value="1"/>
</dbReference>
<keyword evidence="9" id="KW-0675">Receptor</keyword>
<dbReference type="PRINTS" id="PR01033">
    <property type="entry name" value="PHYTOCHROME"/>
</dbReference>
<dbReference type="PANTHER" id="PTHR42878:SF15">
    <property type="entry name" value="BACTERIOPHYTOCHROME"/>
    <property type="match status" value="1"/>
</dbReference>
<dbReference type="Pfam" id="PF02518">
    <property type="entry name" value="HATPase_c"/>
    <property type="match status" value="1"/>
</dbReference>
<dbReference type="SUPFAM" id="SSF55785">
    <property type="entry name" value="PYP-like sensor domain (PAS domain)"/>
    <property type="match status" value="1"/>
</dbReference>
<evidence type="ECO:0000313" key="13">
    <source>
        <dbReference type="Proteomes" id="UP000192393"/>
    </source>
</evidence>
<keyword evidence="5" id="KW-0716">Sensory transduction</keyword>
<feature type="domain" description="Histidine kinase" evidence="11">
    <location>
        <begin position="518"/>
        <end position="728"/>
    </location>
</feature>
<reference evidence="12 13" key="1">
    <citation type="submission" date="2017-04" db="EMBL/GenBank/DDBJ databases">
        <authorList>
            <person name="Afonso C.L."/>
            <person name="Miller P.J."/>
            <person name="Scott M.A."/>
            <person name="Spackman E."/>
            <person name="Goraichik I."/>
            <person name="Dimitrov K.M."/>
            <person name="Suarez D.L."/>
            <person name="Swayne D.E."/>
        </authorList>
    </citation>
    <scope>NUCLEOTIDE SEQUENCE [LARGE SCALE GENOMIC DNA]</scope>
    <source>
        <strain evidence="12 13">CGMCC 1.12708</strain>
    </source>
</reference>
<dbReference type="InterPro" id="IPR013515">
    <property type="entry name" value="Phytochrome_cen-reg"/>
</dbReference>
<dbReference type="Pfam" id="PF01590">
    <property type="entry name" value="GAF"/>
    <property type="match status" value="1"/>
</dbReference>
<dbReference type="STRING" id="1434700.SAMN06296427_102201"/>
<proteinExistence type="inferred from homology"/>
<dbReference type="InterPro" id="IPR013654">
    <property type="entry name" value="PAS_2"/>
</dbReference>
<dbReference type="InterPro" id="IPR016132">
    <property type="entry name" value="Phyto_chromo_attachment"/>
</dbReference>
<keyword evidence="6" id="KW-0808">Transferase</keyword>
<organism evidence="12 13">
    <name type="scientific">Moheibacter sediminis</name>
    <dbReference type="NCBI Taxonomy" id="1434700"/>
    <lineage>
        <taxon>Bacteria</taxon>
        <taxon>Pseudomonadati</taxon>
        <taxon>Bacteroidota</taxon>
        <taxon>Flavobacteriia</taxon>
        <taxon>Flavobacteriales</taxon>
        <taxon>Weeksellaceae</taxon>
        <taxon>Moheibacter</taxon>
    </lineage>
</organism>
<dbReference type="InterPro" id="IPR003661">
    <property type="entry name" value="HisK_dim/P_dom"/>
</dbReference>
<dbReference type="SUPFAM" id="SSF55781">
    <property type="entry name" value="GAF domain-like"/>
    <property type="match status" value="2"/>
</dbReference>
<protein>
    <recommendedName>
        <fullName evidence="3">histidine kinase</fullName>
        <ecNumber evidence="3">2.7.13.3</ecNumber>
    </recommendedName>
</protein>
<dbReference type="InterPro" id="IPR036097">
    <property type="entry name" value="HisK_dim/P_sf"/>
</dbReference>
<dbReference type="InterPro" id="IPR050351">
    <property type="entry name" value="BphY/WalK/GraS-like"/>
</dbReference>
<evidence type="ECO:0000256" key="2">
    <source>
        <dbReference type="ARBA" id="ARBA00006402"/>
    </source>
</evidence>
<dbReference type="Pfam" id="PF08446">
    <property type="entry name" value="PAS_2"/>
    <property type="match status" value="1"/>
</dbReference>
<dbReference type="GO" id="GO:0006355">
    <property type="term" value="P:regulation of DNA-templated transcription"/>
    <property type="evidence" value="ECO:0007669"/>
    <property type="project" value="InterPro"/>
</dbReference>
<dbReference type="InterPro" id="IPR043150">
    <property type="entry name" value="Phytochrome_PHY_sf"/>
</dbReference>
<evidence type="ECO:0000256" key="6">
    <source>
        <dbReference type="ARBA" id="ARBA00022679"/>
    </source>
</evidence>
<dbReference type="GO" id="GO:0009881">
    <property type="term" value="F:photoreceptor activity"/>
    <property type="evidence" value="ECO:0007669"/>
    <property type="project" value="UniProtKB-KW"/>
</dbReference>
<dbReference type="PROSITE" id="PS50109">
    <property type="entry name" value="HIS_KIN"/>
    <property type="match status" value="1"/>
</dbReference>
<dbReference type="AlphaFoldDB" id="A0A1W1Z4X7"/>
<dbReference type="Gene3D" id="3.30.565.10">
    <property type="entry name" value="Histidine kinase-like ATPase, C-terminal domain"/>
    <property type="match status" value="1"/>
</dbReference>
<dbReference type="InterPro" id="IPR029016">
    <property type="entry name" value="GAF-like_dom_sf"/>
</dbReference>
<evidence type="ECO:0000256" key="4">
    <source>
        <dbReference type="ARBA" id="ARBA00022543"/>
    </source>
</evidence>
<comment type="catalytic activity">
    <reaction evidence="1">
        <text>ATP + protein L-histidine = ADP + protein N-phospho-L-histidine.</text>
        <dbReference type="EC" id="2.7.13.3"/>
    </reaction>
</comment>
<dbReference type="PANTHER" id="PTHR42878">
    <property type="entry name" value="TWO-COMPONENT HISTIDINE KINASE"/>
    <property type="match status" value="1"/>
</dbReference>
<keyword evidence="13" id="KW-1185">Reference proteome</keyword>
<sequence>MNFQDCHEEQIHIPSHIQSYGYLIGLDSHKTIQFYSENILEIFDVDEEILGKQFEDYSNLFQKILKSYSYKNVDANPKETTKDLDKIILKDKEYHLTVYKFKGLIYIELEEYTKKQISRNTIYRGIKEIQAAKTEDEIWVALVHNICKITNYDRVMIYKFMNDGSGKVIAEQKHDHMESYMHLYYPESDIPKQARALYLLNYKRIFSDVHSKPVPVKSNLKEIDLTYSTVRAMSPIHAVYIKNSGASSSFSTSIIVDNKLWGLVTCHNTEAKHIDLFNRIQAEICTVMAANAYSSIKSQMIMENEALFTLKSIQLKNRLYQYDNLKESLFQNLNTVLEISHADGFAVAFEDEIEAAGETPSHEVIQNVVKWARKHLTTSFYTNHAFALKYYDEIPGLNLLCSGVAISFLGKERSKMLIWFRKEFREHIDWAGNPEKKEVNVLDFYDQKKKVISPRTSFMVFSEEIQGKSKYWSKKDILEIRKIHDTILETVQYQFEKVSLLNKELSQVNEELDSFSHTLSHDLATPLTVIKLNVQMLGKNKTDEAEKSKIDYILNEIDNMSTMMSNVLQLSRMKHSEYQLQKINPRGFIEKICEDSKLSYNSFTDIYIGPTPEIMGENTLLYQLFQNLITNAVKYSSQQENPKVEIRGKENGQWVVYEITDNGIGIPEQERENVFKLFKRFDNAKSFVGSGVGLSIAQSVMKKLSGKLTFESQENVGTTFILKFQKPMQDLN</sequence>
<dbReference type="SMART" id="SM00387">
    <property type="entry name" value="HATPase_c"/>
    <property type="match status" value="1"/>
</dbReference>
<keyword evidence="7 12" id="KW-0418">Kinase</keyword>
<dbReference type="InterPro" id="IPR003594">
    <property type="entry name" value="HATPase_dom"/>
</dbReference>
<dbReference type="InterPro" id="IPR001294">
    <property type="entry name" value="Phytochrome"/>
</dbReference>
<gene>
    <name evidence="12" type="ORF">SAMN06296427_102201</name>
</gene>
<dbReference type="GO" id="GO:0009584">
    <property type="term" value="P:detection of visible light"/>
    <property type="evidence" value="ECO:0007669"/>
    <property type="project" value="InterPro"/>
</dbReference>
<evidence type="ECO:0000259" key="10">
    <source>
        <dbReference type="PROSITE" id="PS50046"/>
    </source>
</evidence>
<evidence type="ECO:0000313" key="12">
    <source>
        <dbReference type="EMBL" id="SMC43372.1"/>
    </source>
</evidence>
<evidence type="ECO:0000256" key="9">
    <source>
        <dbReference type="ARBA" id="ARBA00023170"/>
    </source>
</evidence>
<evidence type="ECO:0000256" key="5">
    <source>
        <dbReference type="ARBA" id="ARBA00022606"/>
    </source>
</evidence>
<dbReference type="InterPro" id="IPR036890">
    <property type="entry name" value="HATPase_C_sf"/>
</dbReference>
<dbReference type="GO" id="GO:0030295">
    <property type="term" value="F:protein kinase activator activity"/>
    <property type="evidence" value="ECO:0007669"/>
    <property type="project" value="TreeGrafter"/>
</dbReference>
<dbReference type="GO" id="GO:0000156">
    <property type="term" value="F:phosphorelay response regulator activity"/>
    <property type="evidence" value="ECO:0007669"/>
    <property type="project" value="TreeGrafter"/>
</dbReference>
<dbReference type="PROSITE" id="PS50046">
    <property type="entry name" value="PHYTOCHROME_2"/>
    <property type="match status" value="1"/>
</dbReference>